<dbReference type="RefSeq" id="WP_425546973.1">
    <property type="nucleotide sequence ID" value="NZ_BAAAPZ010000001.1"/>
</dbReference>
<dbReference type="Gene3D" id="3.30.1390.10">
    <property type="match status" value="1"/>
</dbReference>
<dbReference type="InterPro" id="IPR022935">
    <property type="entry name" value="ClpS"/>
</dbReference>
<keyword evidence="4" id="KW-1185">Reference proteome</keyword>
<feature type="domain" description="Adaptor protein ClpS core" evidence="2">
    <location>
        <begin position="24"/>
        <end position="94"/>
    </location>
</feature>
<sequence length="113" mass="12617">MTEQEGTTAVAEPRTDTVPAPAKELPWITIVLNDPVNLMSYVEYVFREYFGYSRARAHRLMLEVHERGRSRVSTGTREQMEADVQAMHGYGLWAECRPADTDGEAGGERGGGQ</sequence>
<dbReference type="HAMAP" id="MF_00302">
    <property type="entry name" value="ClpS"/>
    <property type="match status" value="1"/>
</dbReference>
<evidence type="ECO:0000313" key="4">
    <source>
        <dbReference type="Proteomes" id="UP001500984"/>
    </source>
</evidence>
<evidence type="ECO:0000313" key="3">
    <source>
        <dbReference type="EMBL" id="GAA2087342.1"/>
    </source>
</evidence>
<dbReference type="SUPFAM" id="SSF54736">
    <property type="entry name" value="ClpS-like"/>
    <property type="match status" value="1"/>
</dbReference>
<proteinExistence type="inferred from homology"/>
<comment type="caution">
    <text evidence="3">The sequence shown here is derived from an EMBL/GenBank/DDBJ whole genome shotgun (WGS) entry which is preliminary data.</text>
</comment>
<accession>A0ABN2WAQ0</accession>
<evidence type="ECO:0000259" key="2">
    <source>
        <dbReference type="Pfam" id="PF02617"/>
    </source>
</evidence>
<reference evidence="3 4" key="1">
    <citation type="journal article" date="2019" name="Int. J. Syst. Evol. Microbiol.">
        <title>The Global Catalogue of Microorganisms (GCM) 10K type strain sequencing project: providing services to taxonomists for standard genome sequencing and annotation.</title>
        <authorList>
            <consortium name="The Broad Institute Genomics Platform"/>
            <consortium name="The Broad Institute Genome Sequencing Center for Infectious Disease"/>
            <person name="Wu L."/>
            <person name="Ma J."/>
        </authorList>
    </citation>
    <scope>NUCLEOTIDE SEQUENCE [LARGE SCALE GENOMIC DNA]</scope>
    <source>
        <strain evidence="3 4">JCM 15900</strain>
    </source>
</reference>
<evidence type="ECO:0000256" key="1">
    <source>
        <dbReference type="HAMAP-Rule" id="MF_00302"/>
    </source>
</evidence>
<dbReference type="NCBIfam" id="NF000668">
    <property type="entry name" value="PRK00033.1-1"/>
    <property type="match status" value="1"/>
</dbReference>
<comment type="subunit">
    <text evidence="1">Binds to the N-terminal domain of the chaperone ClpA.</text>
</comment>
<comment type="similarity">
    <text evidence="1">Belongs to the ClpS family.</text>
</comment>
<organism evidence="3 4">
    <name type="scientific">Brevibacterium salitolerans</name>
    <dbReference type="NCBI Taxonomy" id="1403566"/>
    <lineage>
        <taxon>Bacteria</taxon>
        <taxon>Bacillati</taxon>
        <taxon>Actinomycetota</taxon>
        <taxon>Actinomycetes</taxon>
        <taxon>Micrococcales</taxon>
        <taxon>Brevibacteriaceae</taxon>
        <taxon>Brevibacterium</taxon>
    </lineage>
</organism>
<gene>
    <name evidence="1" type="primary">clpS</name>
    <name evidence="3" type="ORF">GCM10009823_01730</name>
</gene>
<protein>
    <recommendedName>
        <fullName evidence="1">ATP-dependent Clp protease adapter protein ClpS</fullName>
    </recommendedName>
</protein>
<dbReference type="InterPro" id="IPR003769">
    <property type="entry name" value="ClpS_core"/>
</dbReference>
<dbReference type="Proteomes" id="UP001500984">
    <property type="component" value="Unassembled WGS sequence"/>
</dbReference>
<name>A0ABN2WAQ0_9MICO</name>
<dbReference type="EMBL" id="BAAAPZ010000001">
    <property type="protein sequence ID" value="GAA2087342.1"/>
    <property type="molecule type" value="Genomic_DNA"/>
</dbReference>
<dbReference type="Pfam" id="PF02617">
    <property type="entry name" value="ClpS"/>
    <property type="match status" value="1"/>
</dbReference>
<dbReference type="InterPro" id="IPR014719">
    <property type="entry name" value="Ribosomal_bL12_C/ClpS-like"/>
</dbReference>
<comment type="function">
    <text evidence="1">Involved in the modulation of the specificity of the ClpAP-mediated ATP-dependent protein degradation.</text>
</comment>